<dbReference type="SUPFAM" id="SSF51735">
    <property type="entry name" value="NAD(P)-binding Rossmann-fold domains"/>
    <property type="match status" value="1"/>
</dbReference>
<evidence type="ECO:0000256" key="1">
    <source>
        <dbReference type="ARBA" id="ARBA00006484"/>
    </source>
</evidence>
<proteinExistence type="inferred from homology"/>
<evidence type="ECO:0000256" key="2">
    <source>
        <dbReference type="ARBA" id="ARBA00023002"/>
    </source>
</evidence>
<protein>
    <submittedName>
        <fullName evidence="4">Short-chain dehydrogenase</fullName>
    </submittedName>
</protein>
<sequence length="255" mass="27476">MEELTRLTYVKTVSAIKGMQKNIVVITGGTKGIGRALVLRFLRAGYPVATCARSTTDLDALQAAVQAELPAAQLHTHPADLSQQTDAHRFTDFVRGLGQVEVLVNNAGAFIPGRLQDEPQDGSQLRQMLAANLLSAYDVTLALLPGLIAHRKGHIFTICSTASLTAYPNGGSYGIAKFALLGFTKNLREELKEHNIRVTAVLPGATLTASWEGTNLPAERFIRAEDVAEAIFSTFSLSPQAVVEELLIRPQLGDL</sequence>
<accession>A0A212TI96</accession>
<dbReference type="Pfam" id="PF00106">
    <property type="entry name" value="adh_short"/>
    <property type="match status" value="1"/>
</dbReference>
<dbReference type="InterPro" id="IPR036291">
    <property type="entry name" value="NAD(P)-bd_dom_sf"/>
</dbReference>
<dbReference type="InterPro" id="IPR020904">
    <property type="entry name" value="Sc_DH/Rdtase_CS"/>
</dbReference>
<dbReference type="GO" id="GO:0016491">
    <property type="term" value="F:oxidoreductase activity"/>
    <property type="evidence" value="ECO:0007669"/>
    <property type="project" value="UniProtKB-KW"/>
</dbReference>
<dbReference type="PROSITE" id="PS00061">
    <property type="entry name" value="ADH_SHORT"/>
    <property type="match status" value="1"/>
</dbReference>
<dbReference type="InterPro" id="IPR002347">
    <property type="entry name" value="SDR_fam"/>
</dbReference>
<dbReference type="Proteomes" id="UP000198131">
    <property type="component" value="Unassembled WGS sequence"/>
</dbReference>
<gene>
    <name evidence="4" type="ORF">SAMN06265337_1384</name>
</gene>
<dbReference type="EMBL" id="FYEW01000001">
    <property type="protein sequence ID" value="SNC65769.1"/>
    <property type="molecule type" value="Genomic_DNA"/>
</dbReference>
<evidence type="ECO:0000313" key="5">
    <source>
        <dbReference type="Proteomes" id="UP000198131"/>
    </source>
</evidence>
<evidence type="ECO:0000313" key="4">
    <source>
        <dbReference type="EMBL" id="SNC65769.1"/>
    </source>
</evidence>
<dbReference type="PRINTS" id="PR00081">
    <property type="entry name" value="GDHRDH"/>
</dbReference>
<keyword evidence="2" id="KW-0560">Oxidoreductase</keyword>
<dbReference type="GO" id="GO:0016020">
    <property type="term" value="C:membrane"/>
    <property type="evidence" value="ECO:0007669"/>
    <property type="project" value="TreeGrafter"/>
</dbReference>
<keyword evidence="5" id="KW-1185">Reference proteome</keyword>
<dbReference type="AlphaFoldDB" id="A0A212TI96"/>
<dbReference type="CDD" id="cd05233">
    <property type="entry name" value="SDR_c"/>
    <property type="match status" value="1"/>
</dbReference>
<dbReference type="PANTHER" id="PTHR44196:SF1">
    <property type="entry name" value="DEHYDROGENASE_REDUCTASE SDR FAMILY MEMBER 7B"/>
    <property type="match status" value="1"/>
</dbReference>
<dbReference type="PRINTS" id="PR00080">
    <property type="entry name" value="SDRFAMILY"/>
</dbReference>
<name>A0A212TI96_9BACT</name>
<organism evidence="4 5">
    <name type="scientific">Hymenobacter gelipurpurascens</name>
    <dbReference type="NCBI Taxonomy" id="89968"/>
    <lineage>
        <taxon>Bacteria</taxon>
        <taxon>Pseudomonadati</taxon>
        <taxon>Bacteroidota</taxon>
        <taxon>Cytophagia</taxon>
        <taxon>Cytophagales</taxon>
        <taxon>Hymenobacteraceae</taxon>
        <taxon>Hymenobacter</taxon>
    </lineage>
</organism>
<evidence type="ECO:0000256" key="3">
    <source>
        <dbReference type="RuleBase" id="RU000363"/>
    </source>
</evidence>
<dbReference type="Gene3D" id="3.40.50.720">
    <property type="entry name" value="NAD(P)-binding Rossmann-like Domain"/>
    <property type="match status" value="1"/>
</dbReference>
<reference evidence="5" key="1">
    <citation type="submission" date="2017-06" db="EMBL/GenBank/DDBJ databases">
        <authorList>
            <person name="Varghese N."/>
            <person name="Submissions S."/>
        </authorList>
    </citation>
    <scope>NUCLEOTIDE SEQUENCE [LARGE SCALE GENOMIC DNA]</scope>
    <source>
        <strain evidence="5">DSM 11116</strain>
    </source>
</reference>
<comment type="similarity">
    <text evidence="1 3">Belongs to the short-chain dehydrogenases/reductases (SDR) family.</text>
</comment>
<dbReference type="PANTHER" id="PTHR44196">
    <property type="entry name" value="DEHYDROGENASE/REDUCTASE SDR FAMILY MEMBER 7B"/>
    <property type="match status" value="1"/>
</dbReference>